<name>A0ACB9DDV7_9ASTR</name>
<protein>
    <submittedName>
        <fullName evidence="1">Uncharacterized protein</fullName>
    </submittedName>
</protein>
<dbReference type="Proteomes" id="UP001056120">
    <property type="component" value="Linkage Group LG19"/>
</dbReference>
<comment type="caution">
    <text evidence="1">The sequence shown here is derived from an EMBL/GenBank/DDBJ whole genome shotgun (WGS) entry which is preliminary data.</text>
</comment>
<reference evidence="1 2" key="2">
    <citation type="journal article" date="2022" name="Mol. Ecol. Resour.">
        <title>The genomes of chicory, endive, great burdock and yacon provide insights into Asteraceae paleo-polyploidization history and plant inulin production.</title>
        <authorList>
            <person name="Fan W."/>
            <person name="Wang S."/>
            <person name="Wang H."/>
            <person name="Wang A."/>
            <person name="Jiang F."/>
            <person name="Liu H."/>
            <person name="Zhao H."/>
            <person name="Xu D."/>
            <person name="Zhang Y."/>
        </authorList>
    </citation>
    <scope>NUCLEOTIDE SEQUENCE [LARGE SCALE GENOMIC DNA]</scope>
    <source>
        <strain evidence="2">cv. Yunnan</strain>
        <tissue evidence="1">Leaves</tissue>
    </source>
</reference>
<organism evidence="1 2">
    <name type="scientific">Smallanthus sonchifolius</name>
    <dbReference type="NCBI Taxonomy" id="185202"/>
    <lineage>
        <taxon>Eukaryota</taxon>
        <taxon>Viridiplantae</taxon>
        <taxon>Streptophyta</taxon>
        <taxon>Embryophyta</taxon>
        <taxon>Tracheophyta</taxon>
        <taxon>Spermatophyta</taxon>
        <taxon>Magnoliopsida</taxon>
        <taxon>eudicotyledons</taxon>
        <taxon>Gunneridae</taxon>
        <taxon>Pentapetalae</taxon>
        <taxon>asterids</taxon>
        <taxon>campanulids</taxon>
        <taxon>Asterales</taxon>
        <taxon>Asteraceae</taxon>
        <taxon>Asteroideae</taxon>
        <taxon>Heliantheae alliance</taxon>
        <taxon>Millerieae</taxon>
        <taxon>Smallanthus</taxon>
    </lineage>
</organism>
<evidence type="ECO:0000313" key="2">
    <source>
        <dbReference type="Proteomes" id="UP001056120"/>
    </source>
</evidence>
<reference evidence="2" key="1">
    <citation type="journal article" date="2022" name="Mol. Ecol. Resour.">
        <title>The genomes of chicory, endive, great burdock and yacon provide insights into Asteraceae palaeo-polyploidization history and plant inulin production.</title>
        <authorList>
            <person name="Fan W."/>
            <person name="Wang S."/>
            <person name="Wang H."/>
            <person name="Wang A."/>
            <person name="Jiang F."/>
            <person name="Liu H."/>
            <person name="Zhao H."/>
            <person name="Xu D."/>
            <person name="Zhang Y."/>
        </authorList>
    </citation>
    <scope>NUCLEOTIDE SEQUENCE [LARGE SCALE GENOMIC DNA]</scope>
    <source>
        <strain evidence="2">cv. Yunnan</strain>
    </source>
</reference>
<accession>A0ACB9DDV7</accession>
<gene>
    <name evidence="1" type="ORF">L1987_57641</name>
</gene>
<evidence type="ECO:0000313" key="1">
    <source>
        <dbReference type="EMBL" id="KAI3744558.1"/>
    </source>
</evidence>
<dbReference type="EMBL" id="CM042036">
    <property type="protein sequence ID" value="KAI3744558.1"/>
    <property type="molecule type" value="Genomic_DNA"/>
</dbReference>
<keyword evidence="2" id="KW-1185">Reference proteome</keyword>
<proteinExistence type="predicted"/>
<sequence length="166" mass="17884">MCNKYVYDHDSRNCKKIQAAKEAADKAAAAVGSVFDLSAVPSSHPAVELPAGPSIRSDVDLSAGPSSRVVVDRSSPYARRSSGHDTVVADVSDVGITAGPSSRSTEGKKAGSGVYTSKSPFQIKTSIRRFPSSRVCNYSSRETKILKSYQFLTSFFPWLFNHESIC</sequence>